<organism evidence="17">
    <name type="scientific">Candidatus Kentrum sp. FW</name>
    <dbReference type="NCBI Taxonomy" id="2126338"/>
    <lineage>
        <taxon>Bacteria</taxon>
        <taxon>Pseudomonadati</taxon>
        <taxon>Pseudomonadota</taxon>
        <taxon>Gammaproteobacteria</taxon>
        <taxon>Candidatus Kentrum</taxon>
    </lineage>
</organism>
<keyword evidence="8" id="KW-0406">Ion transport</keyword>
<dbReference type="PANTHER" id="PTHR32552:SF81">
    <property type="entry name" value="TONB-DEPENDENT OUTER MEMBRANE RECEPTOR"/>
    <property type="match status" value="1"/>
</dbReference>
<comment type="similarity">
    <text evidence="12 14">Belongs to the TonB-dependent receptor family.</text>
</comment>
<keyword evidence="3 12" id="KW-1134">Transmembrane beta strand</keyword>
<evidence type="ECO:0000313" key="17">
    <source>
        <dbReference type="EMBL" id="VFJ75124.1"/>
    </source>
</evidence>
<keyword evidence="6" id="KW-0732">Signal</keyword>
<gene>
    <name evidence="17" type="ORF">BECKFW1821C_GA0114237_10691</name>
</gene>
<evidence type="ECO:0000256" key="9">
    <source>
        <dbReference type="ARBA" id="ARBA00023077"/>
    </source>
</evidence>
<evidence type="ECO:0000256" key="13">
    <source>
        <dbReference type="PROSITE-ProRule" id="PRU10144"/>
    </source>
</evidence>
<evidence type="ECO:0000256" key="3">
    <source>
        <dbReference type="ARBA" id="ARBA00022452"/>
    </source>
</evidence>
<dbReference type="PROSITE" id="PS01156">
    <property type="entry name" value="TONB_DEPENDENT_REC_2"/>
    <property type="match status" value="1"/>
</dbReference>
<accession>A0A450TZ38</accession>
<dbReference type="SUPFAM" id="SSF56935">
    <property type="entry name" value="Porins"/>
    <property type="match status" value="1"/>
</dbReference>
<keyword evidence="4" id="KW-0410">Iron transport</keyword>
<protein>
    <submittedName>
        <fullName evidence="17">Outer membrane receptor proteins, mostly Fe transport</fullName>
    </submittedName>
</protein>
<feature type="short sequence motif" description="TonB C-terminal box" evidence="13">
    <location>
        <begin position="743"/>
        <end position="760"/>
    </location>
</feature>
<keyword evidence="17" id="KW-0675">Receptor</keyword>
<dbReference type="InterPro" id="IPR039426">
    <property type="entry name" value="TonB-dep_rcpt-like"/>
</dbReference>
<dbReference type="InterPro" id="IPR010917">
    <property type="entry name" value="TonB_rcpt_CS"/>
</dbReference>
<reference evidence="17" key="1">
    <citation type="submission" date="2019-02" db="EMBL/GenBank/DDBJ databases">
        <authorList>
            <person name="Gruber-Vodicka R. H."/>
            <person name="Seah K. B. B."/>
        </authorList>
    </citation>
    <scope>NUCLEOTIDE SEQUENCE</scope>
    <source>
        <strain evidence="17">BECK_BZ131</strain>
    </source>
</reference>
<keyword evidence="5 12" id="KW-0812">Transmembrane</keyword>
<dbReference type="InterPro" id="IPR000531">
    <property type="entry name" value="Beta-barrel_TonB"/>
</dbReference>
<evidence type="ECO:0000256" key="6">
    <source>
        <dbReference type="ARBA" id="ARBA00022729"/>
    </source>
</evidence>
<dbReference type="InterPro" id="IPR012910">
    <property type="entry name" value="Plug_dom"/>
</dbReference>
<dbReference type="AlphaFoldDB" id="A0A450TZ38"/>
<evidence type="ECO:0000256" key="5">
    <source>
        <dbReference type="ARBA" id="ARBA00022692"/>
    </source>
</evidence>
<comment type="subcellular location">
    <subcellularLocation>
        <location evidence="1 12">Cell outer membrane</location>
        <topology evidence="1 12">Multi-pass membrane protein</topology>
    </subcellularLocation>
</comment>
<proteinExistence type="inferred from homology"/>
<dbReference type="Pfam" id="PF00593">
    <property type="entry name" value="TonB_dep_Rec_b-barrel"/>
    <property type="match status" value="1"/>
</dbReference>
<evidence type="ECO:0000256" key="10">
    <source>
        <dbReference type="ARBA" id="ARBA00023136"/>
    </source>
</evidence>
<evidence type="ECO:0000256" key="14">
    <source>
        <dbReference type="RuleBase" id="RU003357"/>
    </source>
</evidence>
<evidence type="ECO:0000256" key="7">
    <source>
        <dbReference type="ARBA" id="ARBA00023004"/>
    </source>
</evidence>
<dbReference type="GO" id="GO:0009279">
    <property type="term" value="C:cell outer membrane"/>
    <property type="evidence" value="ECO:0007669"/>
    <property type="project" value="UniProtKB-SubCell"/>
</dbReference>
<evidence type="ECO:0000256" key="8">
    <source>
        <dbReference type="ARBA" id="ARBA00023065"/>
    </source>
</evidence>
<evidence type="ECO:0000259" key="16">
    <source>
        <dbReference type="Pfam" id="PF07715"/>
    </source>
</evidence>
<feature type="domain" description="TonB-dependent receptor-like beta-barrel" evidence="15">
    <location>
        <begin position="334"/>
        <end position="727"/>
    </location>
</feature>
<keyword evidence="10 12" id="KW-0472">Membrane</keyword>
<evidence type="ECO:0000256" key="12">
    <source>
        <dbReference type="PROSITE-ProRule" id="PRU01360"/>
    </source>
</evidence>
<evidence type="ECO:0000256" key="4">
    <source>
        <dbReference type="ARBA" id="ARBA00022496"/>
    </source>
</evidence>
<dbReference type="PANTHER" id="PTHR32552">
    <property type="entry name" value="FERRICHROME IRON RECEPTOR-RELATED"/>
    <property type="match status" value="1"/>
</dbReference>
<dbReference type="InterPro" id="IPR036942">
    <property type="entry name" value="Beta-barrel_TonB_sf"/>
</dbReference>
<dbReference type="PROSITE" id="PS52016">
    <property type="entry name" value="TONB_DEPENDENT_REC_3"/>
    <property type="match status" value="1"/>
</dbReference>
<dbReference type="EMBL" id="CAADFE010000069">
    <property type="protein sequence ID" value="VFJ75124.1"/>
    <property type="molecule type" value="Genomic_DNA"/>
</dbReference>
<evidence type="ECO:0000256" key="11">
    <source>
        <dbReference type="ARBA" id="ARBA00023237"/>
    </source>
</evidence>
<dbReference type="Pfam" id="PF07715">
    <property type="entry name" value="Plug"/>
    <property type="match status" value="1"/>
</dbReference>
<evidence type="ECO:0000259" key="15">
    <source>
        <dbReference type="Pfam" id="PF00593"/>
    </source>
</evidence>
<dbReference type="Gene3D" id="2.40.170.20">
    <property type="entry name" value="TonB-dependent receptor, beta-barrel domain"/>
    <property type="match status" value="1"/>
</dbReference>
<keyword evidence="2 12" id="KW-0813">Transport</keyword>
<keyword evidence="9 14" id="KW-0798">TonB box</keyword>
<name>A0A450TZ38_9GAMM</name>
<evidence type="ECO:0000256" key="1">
    <source>
        <dbReference type="ARBA" id="ARBA00004571"/>
    </source>
</evidence>
<feature type="domain" description="TonB-dependent receptor plug" evidence="16">
    <location>
        <begin position="91"/>
        <end position="205"/>
    </location>
</feature>
<keyword evidence="7" id="KW-0408">Iron</keyword>
<sequence length="760" mass="82657">MPNPTYVATLLTRGEIIVKRKNIPFRNSLHLALLGPVLALGAPGIAIADNASSDTQQNRNIPAGEQSEQADPIELDAISIIVEGEKIGRPLSETPASTVVFGREADTPENRRLQDVIKAIPNVLADPASSSLPSVRGIDGASNLHVNTSLMTGGQPRVNTLVDGVARPFRNSSLSSLSTAWDVEAVEMARGPQSTISGRNSFGGAVRVSTRDPVHEREFALRAGYFNEPGTHEGALMANLPLVADQVALRFTAEGSDGESYVDMGFSPLLLGPNPDYGFRDDIEDEQFERYRGKLLFTPDALPDTELLLSIDHTKIFRAHQPKVDDVHADDLTTTAFGYGNWIDDNDLTVYSAELFQGLGETTELEVRVSYLDNTAKLPPGVTPALDLDYTTETTSAEALLRFEELGFIDKGVVGVAYERQEDRVINVSDILGFTMDGETDTYGIFGEIEAGLFGDWTAIVGGRFQTDDRDRRATSTANAGTTTSTGILRGNASNVGEDVFIPKLGIRYDGADKYVAGYTYSEGYRSEGIDFHYFTDILPVTTFDSERMNNHEIWVRANPLGRLRLDGSVFYYTADDMQIRGATSDSNCPDWPTGPCLTGNIPEAEGYGMELAAQWDIDDAWRISGGLGLLETEITDAGSDVPKYQGQELNQAPNVTANMGLNWVSPRGFDAQVRARHVGSFRNHLDAESNPGDAIVNEYTLVDFKAGYETKLGGADVRIDAFVENLTDKRYALFTTAHAGSQKAAGRPRTFGVAVTARF</sequence>
<keyword evidence="11 12" id="KW-0998">Cell outer membrane</keyword>
<dbReference type="GO" id="GO:0006826">
    <property type="term" value="P:iron ion transport"/>
    <property type="evidence" value="ECO:0007669"/>
    <property type="project" value="UniProtKB-KW"/>
</dbReference>
<evidence type="ECO:0000256" key="2">
    <source>
        <dbReference type="ARBA" id="ARBA00022448"/>
    </source>
</evidence>